<proteinExistence type="predicted"/>
<feature type="region of interest" description="Disordered" evidence="1">
    <location>
        <begin position="33"/>
        <end position="63"/>
    </location>
</feature>
<evidence type="ECO:0000256" key="1">
    <source>
        <dbReference type="SAM" id="MobiDB-lite"/>
    </source>
</evidence>
<organism evidence="2 3">
    <name type="scientific">Vigna unguiculata</name>
    <name type="common">Cowpea</name>
    <dbReference type="NCBI Taxonomy" id="3917"/>
    <lineage>
        <taxon>Eukaryota</taxon>
        <taxon>Viridiplantae</taxon>
        <taxon>Streptophyta</taxon>
        <taxon>Embryophyta</taxon>
        <taxon>Tracheophyta</taxon>
        <taxon>Spermatophyta</taxon>
        <taxon>Magnoliopsida</taxon>
        <taxon>eudicotyledons</taxon>
        <taxon>Gunneridae</taxon>
        <taxon>Pentapetalae</taxon>
        <taxon>rosids</taxon>
        <taxon>fabids</taxon>
        <taxon>Fabales</taxon>
        <taxon>Fabaceae</taxon>
        <taxon>Papilionoideae</taxon>
        <taxon>50 kb inversion clade</taxon>
        <taxon>NPAAA clade</taxon>
        <taxon>indigoferoid/millettioid clade</taxon>
        <taxon>Phaseoleae</taxon>
        <taxon>Vigna</taxon>
    </lineage>
</organism>
<dbReference type="EMBL" id="CP039353">
    <property type="protein sequence ID" value="QCE07680.1"/>
    <property type="molecule type" value="Genomic_DNA"/>
</dbReference>
<gene>
    <name evidence="2" type="ORF">DEO72_LG9g2700</name>
</gene>
<name>A0A4D6N1J4_VIGUN</name>
<feature type="region of interest" description="Disordered" evidence="1">
    <location>
        <begin position="77"/>
        <end position="106"/>
    </location>
</feature>
<keyword evidence="3" id="KW-1185">Reference proteome</keyword>
<dbReference type="AlphaFoldDB" id="A0A4D6N1J4"/>
<reference evidence="2 3" key="1">
    <citation type="submission" date="2019-04" db="EMBL/GenBank/DDBJ databases">
        <title>An improved genome assembly and genetic linkage map for asparagus bean, Vigna unguiculata ssp. sesquipedialis.</title>
        <authorList>
            <person name="Xia Q."/>
            <person name="Zhang R."/>
            <person name="Dong Y."/>
        </authorList>
    </citation>
    <scope>NUCLEOTIDE SEQUENCE [LARGE SCALE GENOMIC DNA]</scope>
    <source>
        <tissue evidence="2">Leaf</tissue>
    </source>
</reference>
<accession>A0A4D6N1J4</accession>
<sequence length="106" mass="12080">MLAYASCFSPKREALAEARRSRLSELCFAQTRSARRSEEVSPKRAVFRPNEKRSPKRGALAEARRSRLSELCFAQTRSARRSEEVSPKRAVFRPNEKRSPKRGGLA</sequence>
<evidence type="ECO:0000313" key="2">
    <source>
        <dbReference type="EMBL" id="QCE07680.1"/>
    </source>
</evidence>
<protein>
    <submittedName>
        <fullName evidence="2">Uncharacterized protein</fullName>
    </submittedName>
</protein>
<dbReference type="Proteomes" id="UP000501690">
    <property type="component" value="Linkage Group LG9"/>
</dbReference>
<evidence type="ECO:0000313" key="3">
    <source>
        <dbReference type="Proteomes" id="UP000501690"/>
    </source>
</evidence>